<keyword evidence="13" id="KW-0012">Acyltransferase</keyword>
<feature type="domain" description="N-acetyltransferase" evidence="15">
    <location>
        <begin position="10"/>
        <end position="175"/>
    </location>
</feature>
<protein>
    <recommendedName>
        <fullName evidence="14">Acyltransferase</fullName>
        <ecNumber evidence="14">2.3.1.-</ecNumber>
    </recommendedName>
</protein>
<dbReference type="InterPro" id="IPR016181">
    <property type="entry name" value="Acyl_CoA_acyltransferase"/>
</dbReference>
<accession>A0A814F9M2</accession>
<comment type="pathway">
    <text evidence="2">Glycerolipid metabolism; triacylglycerol biosynthesis.</text>
</comment>
<proteinExistence type="inferred from homology"/>
<keyword evidence="12 14" id="KW-0472">Membrane</keyword>
<dbReference type="AlphaFoldDB" id="A0A814F9M2"/>
<evidence type="ECO:0000256" key="10">
    <source>
        <dbReference type="ARBA" id="ARBA00022989"/>
    </source>
</evidence>
<evidence type="ECO:0000256" key="11">
    <source>
        <dbReference type="ARBA" id="ARBA00023098"/>
    </source>
</evidence>
<keyword evidence="6 14" id="KW-0808">Transferase</keyword>
<evidence type="ECO:0000256" key="6">
    <source>
        <dbReference type="ARBA" id="ARBA00022679"/>
    </source>
</evidence>
<evidence type="ECO:0000256" key="4">
    <source>
        <dbReference type="ARBA" id="ARBA00005420"/>
    </source>
</evidence>
<keyword evidence="7 14" id="KW-0812">Transmembrane</keyword>
<dbReference type="GO" id="GO:0005789">
    <property type="term" value="C:endoplasmic reticulum membrane"/>
    <property type="evidence" value="ECO:0007669"/>
    <property type="project" value="UniProtKB-SubCell"/>
</dbReference>
<keyword evidence="5" id="KW-0444">Lipid biosynthesis</keyword>
<sequence length="443" mass="51272">MSIEESESRWNIDIVNENDLNDLLPLLREYCEFYNQTENISQPTDDALLSVCRALIANPNQEGIQLIVRDCKERKAIGFATIFWVWSTLKGGRLALMNDLYVNEKYRGQGLADQLIAACAKKAREHGDLCLTWQTSVDNKRAQTVYNRSGALKCDRWLDYYLDFLLSVFWSLSITLIVCILYGCWMYFDRDTDSQGGRWSERLRRLSIWNYFTNYFPLKLIKSEDLDANRNYIFGFHPHGSFSFGALGNFGTNATYFSNLFPNIRSHLMLLHLQFLFPFTREILLNLGACCVSKNSFEYFLNGNQGKGHALVVIIGGAREMYLTKNDTMILYLKKRKGFVELALKHGASLVPVISFGENELYQRSTCFNLPWGRFIFGHIPLRHRITTVVGKPIHVKQNINPISQDIDEIHNEYIRAVEQLFEFNKNKYGLGHVNLEIVWSNR</sequence>
<dbReference type="InterPro" id="IPR000182">
    <property type="entry name" value="GNAT_dom"/>
</dbReference>
<dbReference type="EMBL" id="CAJNOM010000114">
    <property type="protein sequence ID" value="CAF1075360.1"/>
    <property type="molecule type" value="Genomic_DNA"/>
</dbReference>
<dbReference type="EC" id="2.3.1.-" evidence="14"/>
<evidence type="ECO:0000256" key="14">
    <source>
        <dbReference type="RuleBase" id="RU367023"/>
    </source>
</evidence>
<comment type="caution">
    <text evidence="14">Lacks conserved residue(s) required for the propagation of feature annotation.</text>
</comment>
<evidence type="ECO:0000313" key="19">
    <source>
        <dbReference type="Proteomes" id="UP000663877"/>
    </source>
</evidence>
<dbReference type="Proteomes" id="UP000663832">
    <property type="component" value="Unassembled WGS sequence"/>
</dbReference>
<keyword evidence="9 14" id="KW-0256">Endoplasmic reticulum</keyword>
<dbReference type="Pfam" id="PF03982">
    <property type="entry name" value="DAGAT"/>
    <property type="match status" value="2"/>
</dbReference>
<dbReference type="CDD" id="cd07987">
    <property type="entry name" value="LPLAT_MGAT-like"/>
    <property type="match status" value="1"/>
</dbReference>
<dbReference type="EMBL" id="CAJNOI010000063">
    <property type="protein sequence ID" value="CAF0978366.1"/>
    <property type="molecule type" value="Genomic_DNA"/>
</dbReference>
<evidence type="ECO:0000256" key="8">
    <source>
        <dbReference type="ARBA" id="ARBA00022798"/>
    </source>
</evidence>
<organism evidence="16 19">
    <name type="scientific">Adineta steineri</name>
    <dbReference type="NCBI Taxonomy" id="433720"/>
    <lineage>
        <taxon>Eukaryota</taxon>
        <taxon>Metazoa</taxon>
        <taxon>Spiralia</taxon>
        <taxon>Gnathifera</taxon>
        <taxon>Rotifera</taxon>
        <taxon>Eurotatoria</taxon>
        <taxon>Bdelloidea</taxon>
        <taxon>Adinetida</taxon>
        <taxon>Adinetidae</taxon>
        <taxon>Adineta</taxon>
    </lineage>
</organism>
<evidence type="ECO:0000256" key="7">
    <source>
        <dbReference type="ARBA" id="ARBA00022692"/>
    </source>
</evidence>
<evidence type="ECO:0000256" key="5">
    <source>
        <dbReference type="ARBA" id="ARBA00022516"/>
    </source>
</evidence>
<dbReference type="Proteomes" id="UP000663877">
    <property type="component" value="Unassembled WGS sequence"/>
</dbReference>
<keyword evidence="10 14" id="KW-1133">Transmembrane helix</keyword>
<dbReference type="PANTHER" id="PTHR12317">
    <property type="entry name" value="DIACYLGLYCEROL O-ACYLTRANSFERASE"/>
    <property type="match status" value="1"/>
</dbReference>
<dbReference type="SUPFAM" id="SSF55729">
    <property type="entry name" value="Acyl-CoA N-acyltransferases (Nat)"/>
    <property type="match status" value="1"/>
</dbReference>
<evidence type="ECO:0000256" key="13">
    <source>
        <dbReference type="ARBA" id="ARBA00023315"/>
    </source>
</evidence>
<evidence type="ECO:0000313" key="16">
    <source>
        <dbReference type="EMBL" id="CAF0978366.1"/>
    </source>
</evidence>
<dbReference type="CDD" id="cd04301">
    <property type="entry name" value="NAT_SF"/>
    <property type="match status" value="1"/>
</dbReference>
<dbReference type="PROSITE" id="PS51186">
    <property type="entry name" value="GNAT"/>
    <property type="match status" value="1"/>
</dbReference>
<evidence type="ECO:0000256" key="9">
    <source>
        <dbReference type="ARBA" id="ARBA00022824"/>
    </source>
</evidence>
<evidence type="ECO:0000259" key="15">
    <source>
        <dbReference type="PROSITE" id="PS51186"/>
    </source>
</evidence>
<dbReference type="GO" id="GO:0004144">
    <property type="term" value="F:diacylglycerol O-acyltransferase activity"/>
    <property type="evidence" value="ECO:0007669"/>
    <property type="project" value="TreeGrafter"/>
</dbReference>
<gene>
    <name evidence="16" type="ORF">BJG266_LOCUS14729</name>
    <name evidence="17" type="ORF">QVE165_LOCUS18921</name>
</gene>
<comment type="pathway">
    <text evidence="3">Lipid metabolism.</text>
</comment>
<feature type="transmembrane region" description="Helical" evidence="14">
    <location>
        <begin position="164"/>
        <end position="188"/>
    </location>
</feature>
<dbReference type="PANTHER" id="PTHR12317:SF0">
    <property type="entry name" value="ACYLTRANSFERASE"/>
    <property type="match status" value="1"/>
</dbReference>
<dbReference type="Gene3D" id="3.40.630.30">
    <property type="match status" value="1"/>
</dbReference>
<dbReference type="InterPro" id="IPR007130">
    <property type="entry name" value="DAGAT"/>
</dbReference>
<keyword evidence="11" id="KW-0443">Lipid metabolism</keyword>
<evidence type="ECO:0000313" key="18">
    <source>
        <dbReference type="Proteomes" id="UP000663832"/>
    </source>
</evidence>
<comment type="caution">
    <text evidence="16">The sequence shown here is derived from an EMBL/GenBank/DDBJ whole genome shotgun (WGS) entry which is preliminary data.</text>
</comment>
<comment type="subcellular location">
    <subcellularLocation>
        <location evidence="1 14">Endoplasmic reticulum membrane</location>
        <topology evidence="1 14">Multi-pass membrane protein</topology>
    </subcellularLocation>
</comment>
<dbReference type="OrthoDB" id="10008102at2759"/>
<reference evidence="16" key="1">
    <citation type="submission" date="2021-02" db="EMBL/GenBank/DDBJ databases">
        <authorList>
            <person name="Nowell W R."/>
        </authorList>
    </citation>
    <scope>NUCLEOTIDE SEQUENCE</scope>
</reference>
<dbReference type="GO" id="GO:0019432">
    <property type="term" value="P:triglyceride biosynthetic process"/>
    <property type="evidence" value="ECO:0007669"/>
    <property type="project" value="TreeGrafter"/>
</dbReference>
<keyword evidence="18" id="KW-1185">Reference proteome</keyword>
<dbReference type="GO" id="GO:0006071">
    <property type="term" value="P:glycerol metabolic process"/>
    <property type="evidence" value="ECO:0007669"/>
    <property type="project" value="UniProtKB-KW"/>
</dbReference>
<evidence type="ECO:0000256" key="12">
    <source>
        <dbReference type="ARBA" id="ARBA00023136"/>
    </source>
</evidence>
<evidence type="ECO:0000256" key="3">
    <source>
        <dbReference type="ARBA" id="ARBA00005189"/>
    </source>
</evidence>
<keyword evidence="8" id="KW-0319">Glycerol metabolism</keyword>
<comment type="similarity">
    <text evidence="4 14">Belongs to the diacylglycerol acyltransferase family.</text>
</comment>
<evidence type="ECO:0000313" key="17">
    <source>
        <dbReference type="EMBL" id="CAF1075360.1"/>
    </source>
</evidence>
<name>A0A814F9M2_9BILA</name>
<evidence type="ECO:0000256" key="1">
    <source>
        <dbReference type="ARBA" id="ARBA00004477"/>
    </source>
</evidence>
<evidence type="ECO:0000256" key="2">
    <source>
        <dbReference type="ARBA" id="ARBA00004771"/>
    </source>
</evidence>
<dbReference type="Pfam" id="PF00583">
    <property type="entry name" value="Acetyltransf_1"/>
    <property type="match status" value="1"/>
</dbReference>